<gene>
    <name evidence="4" type="ORF">MMAD_01430</name>
</gene>
<evidence type="ECO:0000313" key="5">
    <source>
        <dbReference type="Proteomes" id="UP000466517"/>
    </source>
</evidence>
<feature type="region of interest" description="Disordered" evidence="1">
    <location>
        <begin position="25"/>
        <end position="58"/>
    </location>
</feature>
<dbReference type="KEGG" id="mmag:MMAD_01430"/>
<feature type="compositionally biased region" description="Low complexity" evidence="1">
    <location>
        <begin position="26"/>
        <end position="44"/>
    </location>
</feature>
<dbReference type="Pfam" id="PF06863">
    <property type="entry name" value="DUF1254"/>
    <property type="match status" value="1"/>
</dbReference>
<dbReference type="InterPro" id="IPR037049">
    <property type="entry name" value="DUF1214_C_sf"/>
</dbReference>
<accession>A0A7I7XBV4</accession>
<dbReference type="Proteomes" id="UP000466517">
    <property type="component" value="Chromosome"/>
</dbReference>
<evidence type="ECO:0008006" key="6">
    <source>
        <dbReference type="Google" id="ProtNLM"/>
    </source>
</evidence>
<dbReference type="InterPro" id="IPR010679">
    <property type="entry name" value="DUF1254"/>
</dbReference>
<dbReference type="PANTHER" id="PTHR36509">
    <property type="entry name" value="BLL3101 PROTEIN"/>
    <property type="match status" value="1"/>
</dbReference>
<dbReference type="Pfam" id="PF06742">
    <property type="entry name" value="DUF1214"/>
    <property type="match status" value="1"/>
</dbReference>
<feature type="domain" description="DUF1254" evidence="3">
    <location>
        <begin position="83"/>
        <end position="137"/>
    </location>
</feature>
<keyword evidence="5" id="KW-1185">Reference proteome</keyword>
<evidence type="ECO:0000313" key="4">
    <source>
        <dbReference type="EMBL" id="BBZ25848.1"/>
    </source>
</evidence>
<evidence type="ECO:0000256" key="1">
    <source>
        <dbReference type="SAM" id="MobiDB-lite"/>
    </source>
</evidence>
<organism evidence="4 5">
    <name type="scientific">Mycolicibacterium madagascariense</name>
    <dbReference type="NCBI Taxonomy" id="212765"/>
    <lineage>
        <taxon>Bacteria</taxon>
        <taxon>Bacillati</taxon>
        <taxon>Actinomycetota</taxon>
        <taxon>Actinomycetes</taxon>
        <taxon>Mycobacteriales</taxon>
        <taxon>Mycobacteriaceae</taxon>
        <taxon>Mycolicibacterium</taxon>
    </lineage>
</organism>
<dbReference type="SUPFAM" id="SSF160935">
    <property type="entry name" value="VPA0735-like"/>
    <property type="match status" value="1"/>
</dbReference>
<dbReference type="InterPro" id="IPR037050">
    <property type="entry name" value="DUF1254_sf"/>
</dbReference>
<feature type="domain" description="DUF1214" evidence="2">
    <location>
        <begin position="266"/>
        <end position="353"/>
    </location>
</feature>
<reference evidence="4 5" key="1">
    <citation type="journal article" date="2019" name="Emerg. Microbes Infect.">
        <title>Comprehensive subspecies identification of 175 nontuberculous mycobacteria species based on 7547 genomic profiles.</title>
        <authorList>
            <person name="Matsumoto Y."/>
            <person name="Kinjo T."/>
            <person name="Motooka D."/>
            <person name="Nabeya D."/>
            <person name="Jung N."/>
            <person name="Uechi K."/>
            <person name="Horii T."/>
            <person name="Iida T."/>
            <person name="Fujita J."/>
            <person name="Nakamura S."/>
        </authorList>
    </citation>
    <scope>NUCLEOTIDE SEQUENCE [LARGE SCALE GENOMIC DNA]</scope>
    <source>
        <strain evidence="4 5">JCM 13574</strain>
    </source>
</reference>
<evidence type="ECO:0000259" key="2">
    <source>
        <dbReference type="Pfam" id="PF06742"/>
    </source>
</evidence>
<dbReference type="AlphaFoldDB" id="A0A7I7XBV4"/>
<name>A0A7I7XBV4_9MYCO</name>
<evidence type="ECO:0000259" key="3">
    <source>
        <dbReference type="Pfam" id="PF06863"/>
    </source>
</evidence>
<proteinExistence type="predicted"/>
<dbReference type="Gene3D" id="2.60.120.600">
    <property type="entry name" value="Domain of unknown function DUF1214, C-terminal domain"/>
    <property type="match status" value="1"/>
</dbReference>
<sequence>MGRQLLGMIGVAVVLLCAGCGSDQQAPASSSSGSPSGSPTSSTAVSEPPRTTPDGLLLVSPDNFVRAESDMEMANVVRENGFGQFFHNRDVTPIDKQLVVRANRDTLYSAAVFDVAAAPVTITMPDPGQRFMSMQVITEDQYVPAVFYGKGEHTLTQHDVGTRYVIAVIRTLANPNDPTDLATARALQNAIGVKQDGKGTFEIPRWDPLSQKTVRDALLTLAATLPDTKGMFGTPTDTDPVRHLIGTASAWGGNPPRDAIYLDVTPARNDGATVYRLTAKDVPVQAFWSISVYDKDGYFTPNSLNAYSLNDITAAKNPDGSITVQFGGCTPTVANCLPVTPGWNYMVRLYRPQAAILDGKWTFPDAQPA</sequence>
<dbReference type="Gene3D" id="2.60.40.1610">
    <property type="entry name" value="Domain of unknown function DUF1254"/>
    <property type="match status" value="1"/>
</dbReference>
<dbReference type="EMBL" id="AP022610">
    <property type="protein sequence ID" value="BBZ25848.1"/>
    <property type="molecule type" value="Genomic_DNA"/>
</dbReference>
<protein>
    <recommendedName>
        <fullName evidence="6">Carboxylesterase</fullName>
    </recommendedName>
</protein>
<dbReference type="InterPro" id="IPR010621">
    <property type="entry name" value="DUF1214"/>
</dbReference>
<dbReference type="PANTHER" id="PTHR36509:SF2">
    <property type="entry name" value="BLL3101 PROTEIN"/>
    <property type="match status" value="1"/>
</dbReference>